<dbReference type="CDD" id="cd14424">
    <property type="entry name" value="CUE_Cue1p_like"/>
    <property type="match status" value="1"/>
</dbReference>
<evidence type="ECO:0000256" key="1">
    <source>
        <dbReference type="ARBA" id="ARBA00004586"/>
    </source>
</evidence>
<feature type="region of interest" description="Disordered" evidence="10">
    <location>
        <begin position="136"/>
        <end position="191"/>
    </location>
</feature>
<dbReference type="AlphaFoldDB" id="A0A6A6SS82"/>
<feature type="compositionally biased region" description="Pro residues" evidence="10">
    <location>
        <begin position="91"/>
        <end position="101"/>
    </location>
</feature>
<feature type="compositionally biased region" description="Low complexity" evidence="10">
    <location>
        <begin position="136"/>
        <end position="149"/>
    </location>
</feature>
<dbReference type="OrthoDB" id="3824970at2759"/>
<dbReference type="Pfam" id="PF02845">
    <property type="entry name" value="CUE"/>
    <property type="match status" value="1"/>
</dbReference>
<feature type="compositionally biased region" description="Low complexity" evidence="10">
    <location>
        <begin position="102"/>
        <end position="116"/>
    </location>
</feature>
<keyword evidence="5 11" id="KW-1133">Transmembrane helix</keyword>
<name>A0A6A6SS82_9PLEO</name>
<dbReference type="Proteomes" id="UP000799324">
    <property type="component" value="Unassembled WGS sequence"/>
</dbReference>
<evidence type="ECO:0000256" key="3">
    <source>
        <dbReference type="ARBA" id="ARBA00022786"/>
    </source>
</evidence>
<evidence type="ECO:0000256" key="2">
    <source>
        <dbReference type="ARBA" id="ARBA00022692"/>
    </source>
</evidence>
<dbReference type="InterPro" id="IPR003892">
    <property type="entry name" value="CUE"/>
</dbReference>
<reference evidence="13" key="1">
    <citation type="journal article" date="2020" name="Stud. Mycol.">
        <title>101 Dothideomycetes genomes: a test case for predicting lifestyles and emergence of pathogens.</title>
        <authorList>
            <person name="Haridas S."/>
            <person name="Albert R."/>
            <person name="Binder M."/>
            <person name="Bloem J."/>
            <person name="Labutti K."/>
            <person name="Salamov A."/>
            <person name="Andreopoulos B."/>
            <person name="Baker S."/>
            <person name="Barry K."/>
            <person name="Bills G."/>
            <person name="Bluhm B."/>
            <person name="Cannon C."/>
            <person name="Castanera R."/>
            <person name="Culley D."/>
            <person name="Daum C."/>
            <person name="Ezra D."/>
            <person name="Gonzalez J."/>
            <person name="Henrissat B."/>
            <person name="Kuo A."/>
            <person name="Liang C."/>
            <person name="Lipzen A."/>
            <person name="Lutzoni F."/>
            <person name="Magnuson J."/>
            <person name="Mondo S."/>
            <person name="Nolan M."/>
            <person name="Ohm R."/>
            <person name="Pangilinan J."/>
            <person name="Park H.-J."/>
            <person name="Ramirez L."/>
            <person name="Alfaro M."/>
            <person name="Sun H."/>
            <person name="Tritt A."/>
            <person name="Yoshinaga Y."/>
            <person name="Zwiers L.-H."/>
            <person name="Turgeon B."/>
            <person name="Goodwin S."/>
            <person name="Spatafora J."/>
            <person name="Crous P."/>
            <person name="Grigoriev I."/>
        </authorList>
    </citation>
    <scope>NUCLEOTIDE SEQUENCE</scope>
    <source>
        <strain evidence="13">CBS 122681</strain>
    </source>
</reference>
<evidence type="ECO:0000256" key="6">
    <source>
        <dbReference type="ARBA" id="ARBA00023136"/>
    </source>
</evidence>
<dbReference type="SMART" id="SM00546">
    <property type="entry name" value="CUE"/>
    <property type="match status" value="1"/>
</dbReference>
<dbReference type="PROSITE" id="PS51140">
    <property type="entry name" value="CUE"/>
    <property type="match status" value="1"/>
</dbReference>
<keyword evidence="2 11" id="KW-0812">Transmembrane</keyword>
<feature type="transmembrane region" description="Helical" evidence="11">
    <location>
        <begin position="6"/>
        <end position="26"/>
    </location>
</feature>
<feature type="domain" description="CUE" evidence="12">
    <location>
        <begin position="45"/>
        <end position="88"/>
    </location>
</feature>
<dbReference type="GO" id="GO:0005789">
    <property type="term" value="C:endoplasmic reticulum membrane"/>
    <property type="evidence" value="ECO:0007669"/>
    <property type="project" value="UniProtKB-SubCell"/>
</dbReference>
<dbReference type="EMBL" id="MU004456">
    <property type="protein sequence ID" value="KAF2650402.1"/>
    <property type="molecule type" value="Genomic_DNA"/>
</dbReference>
<dbReference type="GO" id="GO:0043130">
    <property type="term" value="F:ubiquitin binding"/>
    <property type="evidence" value="ECO:0007669"/>
    <property type="project" value="InterPro"/>
</dbReference>
<keyword evidence="3" id="KW-0833">Ubl conjugation pathway</keyword>
<evidence type="ECO:0000256" key="9">
    <source>
        <dbReference type="ARBA" id="ARBA00072899"/>
    </source>
</evidence>
<protein>
    <recommendedName>
        <fullName evidence="9">Coupling of ubiquitin conjugation to ER degradation protein 1</fullName>
    </recommendedName>
</protein>
<evidence type="ECO:0000256" key="8">
    <source>
        <dbReference type="ARBA" id="ARBA00061383"/>
    </source>
</evidence>
<dbReference type="InterPro" id="IPR009060">
    <property type="entry name" value="UBA-like_sf"/>
</dbReference>
<evidence type="ECO:0000313" key="13">
    <source>
        <dbReference type="EMBL" id="KAF2650402.1"/>
    </source>
</evidence>
<evidence type="ECO:0000256" key="11">
    <source>
        <dbReference type="SAM" id="Phobius"/>
    </source>
</evidence>
<proteinExistence type="inferred from homology"/>
<keyword evidence="6 11" id="KW-0472">Membrane</keyword>
<dbReference type="Gene3D" id="1.10.8.10">
    <property type="entry name" value="DNA helicase RuvA subunit, C-terminal domain"/>
    <property type="match status" value="1"/>
</dbReference>
<keyword evidence="4" id="KW-0256">Endoplasmic reticulum</keyword>
<evidence type="ECO:0000259" key="12">
    <source>
        <dbReference type="PROSITE" id="PS51140"/>
    </source>
</evidence>
<keyword evidence="14" id="KW-1185">Reference proteome</keyword>
<feature type="region of interest" description="Disordered" evidence="10">
    <location>
        <begin position="87"/>
        <end position="119"/>
    </location>
</feature>
<organism evidence="13 14">
    <name type="scientific">Lophiostoma macrostomum CBS 122681</name>
    <dbReference type="NCBI Taxonomy" id="1314788"/>
    <lineage>
        <taxon>Eukaryota</taxon>
        <taxon>Fungi</taxon>
        <taxon>Dikarya</taxon>
        <taxon>Ascomycota</taxon>
        <taxon>Pezizomycotina</taxon>
        <taxon>Dothideomycetes</taxon>
        <taxon>Pleosporomycetidae</taxon>
        <taxon>Pleosporales</taxon>
        <taxon>Lophiostomataceae</taxon>
        <taxon>Lophiostoma</taxon>
    </lineage>
</organism>
<gene>
    <name evidence="13" type="ORF">K491DRAFT_707598</name>
</gene>
<dbReference type="SUPFAM" id="SSF46934">
    <property type="entry name" value="UBA-like"/>
    <property type="match status" value="1"/>
</dbReference>
<sequence>MAEQTLNVPQLVVFIVLAFLGVRWYLRKPAAGSTRPTGQSHGVRIDPAQIDQVAQMFPQLDRRQIAWDLQRNGGNVSATTERVLTGRRLDTPPPSFNPPAPRAASTAQSATPAAKPTKPDLITRYNLASRVGVASEAAASDSASKPKAWSADRNERQANMQRKREEMILAARRKMEAQEKGKAKASGTSAS</sequence>
<evidence type="ECO:0000256" key="10">
    <source>
        <dbReference type="SAM" id="MobiDB-lite"/>
    </source>
</evidence>
<comment type="similarity">
    <text evidence="8">Belongs to the CUE1 family.</text>
</comment>
<evidence type="ECO:0000256" key="4">
    <source>
        <dbReference type="ARBA" id="ARBA00022824"/>
    </source>
</evidence>
<feature type="compositionally biased region" description="Basic and acidic residues" evidence="10">
    <location>
        <begin position="150"/>
        <end position="182"/>
    </location>
</feature>
<accession>A0A6A6SS82</accession>
<dbReference type="FunFam" id="1.10.8.10:FF:000050">
    <property type="entry name" value="Related to AMFR protein"/>
    <property type="match status" value="1"/>
</dbReference>
<evidence type="ECO:0000256" key="7">
    <source>
        <dbReference type="ARBA" id="ARBA00037847"/>
    </source>
</evidence>
<evidence type="ECO:0000313" key="14">
    <source>
        <dbReference type="Proteomes" id="UP000799324"/>
    </source>
</evidence>
<evidence type="ECO:0000256" key="5">
    <source>
        <dbReference type="ARBA" id="ARBA00022989"/>
    </source>
</evidence>
<comment type="subcellular location">
    <subcellularLocation>
        <location evidence="7">Endomembrane system</location>
        <topology evidence="7">Single-pass membrane protein</topology>
    </subcellularLocation>
    <subcellularLocation>
        <location evidence="1">Endoplasmic reticulum membrane</location>
    </subcellularLocation>
</comment>